<keyword evidence="7" id="KW-0443">Lipid metabolism</keyword>
<keyword evidence="8 9" id="KW-0472">Membrane</keyword>
<evidence type="ECO:0000256" key="5">
    <source>
        <dbReference type="ARBA" id="ARBA00022919"/>
    </source>
</evidence>
<evidence type="ECO:0000256" key="8">
    <source>
        <dbReference type="ARBA" id="ARBA00023136"/>
    </source>
</evidence>
<evidence type="ECO:0000256" key="7">
    <source>
        <dbReference type="ARBA" id="ARBA00023098"/>
    </source>
</evidence>
<reference evidence="12" key="1">
    <citation type="journal article" date="2023" name="Commun. Biol.">
        <title>Genome analysis of Parmales, the sister group of diatoms, reveals the evolutionary specialization of diatoms from phago-mixotrophs to photoautotrophs.</title>
        <authorList>
            <person name="Ban H."/>
            <person name="Sato S."/>
            <person name="Yoshikawa S."/>
            <person name="Yamada K."/>
            <person name="Nakamura Y."/>
            <person name="Ichinomiya M."/>
            <person name="Sato N."/>
            <person name="Blanc-Mathieu R."/>
            <person name="Endo H."/>
            <person name="Kuwata A."/>
            <person name="Ogata H."/>
        </authorList>
    </citation>
    <scope>NUCLEOTIDE SEQUENCE [LARGE SCALE GENOMIC DNA]</scope>
</reference>
<protein>
    <recommendedName>
        <fullName evidence="10">Sphingomyelin synthase-like domain-containing protein</fullName>
    </recommendedName>
</protein>
<feature type="transmembrane region" description="Helical" evidence="9">
    <location>
        <begin position="186"/>
        <end position="206"/>
    </location>
</feature>
<dbReference type="Proteomes" id="UP001162640">
    <property type="component" value="Unassembled WGS sequence"/>
</dbReference>
<dbReference type="EMBL" id="BLQM01000018">
    <property type="protein sequence ID" value="GMH50917.1"/>
    <property type="molecule type" value="Genomic_DNA"/>
</dbReference>
<dbReference type="GO" id="GO:0005789">
    <property type="term" value="C:endoplasmic reticulum membrane"/>
    <property type="evidence" value="ECO:0007669"/>
    <property type="project" value="TreeGrafter"/>
</dbReference>
<evidence type="ECO:0000256" key="2">
    <source>
        <dbReference type="ARBA" id="ARBA00005441"/>
    </source>
</evidence>
<comment type="subcellular location">
    <subcellularLocation>
        <location evidence="1">Membrane</location>
        <topology evidence="1">Multi-pass membrane protein</topology>
    </subcellularLocation>
</comment>
<dbReference type="InterPro" id="IPR045221">
    <property type="entry name" value="Sphingomyelin_synth-like"/>
</dbReference>
<evidence type="ECO:0000256" key="9">
    <source>
        <dbReference type="SAM" id="Phobius"/>
    </source>
</evidence>
<keyword evidence="6 9" id="KW-1133">Transmembrane helix</keyword>
<name>A0A9W6ZGM9_9STRA</name>
<evidence type="ECO:0000313" key="11">
    <source>
        <dbReference type="EMBL" id="GMH50917.1"/>
    </source>
</evidence>
<evidence type="ECO:0000313" key="12">
    <source>
        <dbReference type="Proteomes" id="UP001162640"/>
    </source>
</evidence>
<dbReference type="GO" id="GO:0047493">
    <property type="term" value="F:ceramide cholinephosphotransferase activity"/>
    <property type="evidence" value="ECO:0007669"/>
    <property type="project" value="TreeGrafter"/>
</dbReference>
<feature type="domain" description="Sphingomyelin synthase-like" evidence="10">
    <location>
        <begin position="147"/>
        <end position="224"/>
    </location>
</feature>
<evidence type="ECO:0000256" key="6">
    <source>
        <dbReference type="ARBA" id="ARBA00022989"/>
    </source>
</evidence>
<dbReference type="AlphaFoldDB" id="A0A9W6ZGM9"/>
<dbReference type="GO" id="GO:0000139">
    <property type="term" value="C:Golgi membrane"/>
    <property type="evidence" value="ECO:0007669"/>
    <property type="project" value="TreeGrafter"/>
</dbReference>
<evidence type="ECO:0000256" key="3">
    <source>
        <dbReference type="ARBA" id="ARBA00022679"/>
    </source>
</evidence>
<sequence length="263" mass="29586">MVSGNITMTRADTLVAAHCPRHDITNPANCTLLRALPDIFLDSIEAPEEYNIVTLIVLNLMLWVPLLMGLFLCWKFKAKRRALEGCWNEWFCLIILTFFQAVTSLPDATGKCAFVYDKGELCSDSACNSDWGEFGAWVFGRFSFDFCGDMIWSGHTERVMVGLISITRILADKYGDEWYATNKVKIFAFSGVYLAFVVYLMLSVHFHYTVDIALAIMVTSITMTHDRYLAFGVMFFEEYKLFPPGRSAGSSKIAPTGDTTEAS</sequence>
<accession>A0A9W6ZGM9</accession>
<dbReference type="GO" id="GO:0005886">
    <property type="term" value="C:plasma membrane"/>
    <property type="evidence" value="ECO:0007669"/>
    <property type="project" value="TreeGrafter"/>
</dbReference>
<dbReference type="PANTHER" id="PTHR21290:SF25">
    <property type="entry name" value="SPHINGOMYELIN SYNTHASE-RELATED PROTEIN 1"/>
    <property type="match status" value="1"/>
</dbReference>
<proteinExistence type="inferred from homology"/>
<dbReference type="GO" id="GO:0046513">
    <property type="term" value="P:ceramide biosynthetic process"/>
    <property type="evidence" value="ECO:0007669"/>
    <property type="project" value="TreeGrafter"/>
</dbReference>
<comment type="caution">
    <text evidence="11">The sequence shown here is derived from an EMBL/GenBank/DDBJ whole genome shotgun (WGS) entry which is preliminary data.</text>
</comment>
<keyword evidence="4 9" id="KW-0812">Transmembrane</keyword>
<comment type="similarity">
    <text evidence="2">Belongs to the sphingomyelin synthase family.</text>
</comment>
<dbReference type="GO" id="GO:0033188">
    <property type="term" value="F:sphingomyelin synthase activity"/>
    <property type="evidence" value="ECO:0007669"/>
    <property type="project" value="TreeGrafter"/>
</dbReference>
<dbReference type="InterPro" id="IPR025749">
    <property type="entry name" value="Sphingomyelin_synth-like_dom"/>
</dbReference>
<keyword evidence="3" id="KW-0808">Transferase</keyword>
<gene>
    <name evidence="11" type="ORF">TL16_g00901</name>
</gene>
<organism evidence="11 12">
    <name type="scientific">Triparma laevis f. inornata</name>
    <dbReference type="NCBI Taxonomy" id="1714386"/>
    <lineage>
        <taxon>Eukaryota</taxon>
        <taxon>Sar</taxon>
        <taxon>Stramenopiles</taxon>
        <taxon>Ochrophyta</taxon>
        <taxon>Bolidophyceae</taxon>
        <taxon>Parmales</taxon>
        <taxon>Triparmaceae</taxon>
        <taxon>Triparma</taxon>
    </lineage>
</organism>
<evidence type="ECO:0000256" key="1">
    <source>
        <dbReference type="ARBA" id="ARBA00004141"/>
    </source>
</evidence>
<evidence type="ECO:0000256" key="4">
    <source>
        <dbReference type="ARBA" id="ARBA00022692"/>
    </source>
</evidence>
<evidence type="ECO:0000259" key="10">
    <source>
        <dbReference type="Pfam" id="PF14360"/>
    </source>
</evidence>
<feature type="transmembrane region" description="Helical" evidence="9">
    <location>
        <begin position="50"/>
        <end position="74"/>
    </location>
</feature>
<dbReference type="Pfam" id="PF14360">
    <property type="entry name" value="PAP2_C"/>
    <property type="match status" value="1"/>
</dbReference>
<dbReference type="PANTHER" id="PTHR21290">
    <property type="entry name" value="SPHINGOMYELIN SYNTHETASE"/>
    <property type="match status" value="1"/>
</dbReference>
<keyword evidence="5" id="KW-0746">Sphingolipid metabolism</keyword>